<gene>
    <name evidence="1" type="primary">tnpA8</name>
</gene>
<reference evidence="1" key="1">
    <citation type="journal article" date="2002" name="FEMS Microbiol. Ecol.">
        <title>Diversity of 3-chloroaniline and 3,4-dichloroaniline degrading bacteria isolated from three different soils and involvement of their plasmids in chloroaniline degradation.</title>
        <authorList>
            <person name="Dejonghe W."/>
            <person name="Goris J."/>
            <person name="Dierickx A."/>
            <person name="De Dobbeleer V."/>
            <person name="Crul K."/>
            <person name="De Vos P."/>
            <person name="Verstraete W."/>
            <person name="Top E.M."/>
        </authorList>
    </citation>
    <scope>NUCLEOTIDE SEQUENCE</scope>
    <source>
        <strain evidence="1">TB30</strain>
        <plasmid evidence="1">pTB30</plasmid>
    </source>
</reference>
<accession>G9C9G4</accession>
<proteinExistence type="predicted"/>
<dbReference type="AlphaFoldDB" id="G9C9G4"/>
<dbReference type="EMBL" id="JF274987">
    <property type="protein sequence ID" value="AEX00429.1"/>
    <property type="molecule type" value="Genomic_DNA"/>
</dbReference>
<protein>
    <submittedName>
        <fullName evidence="1">TnpA8</fullName>
    </submittedName>
</protein>
<sequence>MTHLLGCAGSRGAAQLVVAQHVGLRFVDQAQGLWCRHRRRRRRLPFQQTMQHVQHMGLGRHASFQGQLHGGQHGLFIVVQNQGQDLHHLPVATRLAQQHGLQPFEGWRQFGERSTVAQGTGLALQHRQVVTPVVDGPTTDVVAPVDEARVLAQDLTFGGDHQPLGVDPQTHRPVGVGGRHAVAVALEVHQAGGRDPLGVFDEAVEGARHRHQGGPLLLPDIGHRAWQLAVDDLAPQGLAAVLQPLVEFGQGWKRRHGLPQPVTRITHVLLHLPFLPARGRIAELGLEQVVADHGAETGVDVALLAPAHLVHGGAHVVVDTAPGNATQHREGMVVRIEQHLVGLQRISPHGEGATVAELEVGYLQLGALAADDGPVFAPVELERFARTEGQRHEGASAGGLLRFLTLLLPDSGEGGYPAV</sequence>
<evidence type="ECO:0000313" key="1">
    <source>
        <dbReference type="EMBL" id="AEX00429.1"/>
    </source>
</evidence>
<geneLocation type="plasmid" evidence="1">
    <name>pTB30</name>
</geneLocation>
<reference evidence="1" key="2">
    <citation type="journal article" date="2012" name="Appl. Environ. Microbiol.">
        <title>Role of IncP-1beta Plasmids pWDL7::rfp and pNB8c in Chloroaniline Catabolism as Determined by Genomic and Functional Analyses.</title>
        <authorList>
            <person name="Krol J.E."/>
            <person name="Penrod J.T."/>
            <person name="McCaslin H."/>
            <person name="Rogers L.M."/>
            <person name="Yano H."/>
            <person name="Stancik A.D."/>
            <person name="Dejonghe W."/>
            <person name="Brown C.J."/>
            <person name="Parales R.E."/>
            <person name="Wuertz S."/>
            <person name="Top E.M."/>
        </authorList>
    </citation>
    <scope>NUCLEOTIDE SEQUENCE</scope>
    <source>
        <strain evidence="1">TB30</strain>
        <plasmid evidence="1">pTB30</plasmid>
    </source>
</reference>
<keyword evidence="1" id="KW-0614">Plasmid</keyword>
<organism evidence="1">
    <name type="scientific">Comamonas testosteroni</name>
    <name type="common">Pseudomonas testosteroni</name>
    <dbReference type="NCBI Taxonomy" id="285"/>
    <lineage>
        <taxon>Bacteria</taxon>
        <taxon>Pseudomonadati</taxon>
        <taxon>Pseudomonadota</taxon>
        <taxon>Betaproteobacteria</taxon>
        <taxon>Burkholderiales</taxon>
        <taxon>Comamonadaceae</taxon>
        <taxon>Comamonas</taxon>
    </lineage>
</organism>
<name>G9C9G4_COMTE</name>